<dbReference type="SMART" id="SM00091">
    <property type="entry name" value="PAS"/>
    <property type="match status" value="2"/>
</dbReference>
<dbReference type="SUPFAM" id="SSF55785">
    <property type="entry name" value="PYP-like sensor domain (PAS domain)"/>
    <property type="match status" value="2"/>
</dbReference>
<dbReference type="PANTHER" id="PTHR43304:SF1">
    <property type="entry name" value="PAC DOMAIN-CONTAINING PROTEIN"/>
    <property type="match status" value="1"/>
</dbReference>
<dbReference type="FunFam" id="3.30.450.20:FF:000099">
    <property type="entry name" value="Sensory box sensor histidine kinase"/>
    <property type="match status" value="1"/>
</dbReference>
<keyword evidence="3" id="KW-0597">Phosphoprotein</keyword>
<dbReference type="InterPro" id="IPR001610">
    <property type="entry name" value="PAC"/>
</dbReference>
<feature type="domain" description="Histidine kinase" evidence="6">
    <location>
        <begin position="578"/>
        <end position="794"/>
    </location>
</feature>
<evidence type="ECO:0000256" key="5">
    <source>
        <dbReference type="ARBA" id="ARBA00022777"/>
    </source>
</evidence>
<sequence length="796" mass="89264">MMASSLSLDRDSLIVLHAPVGRDAQLLHGLFDGARLQSKICQSIHELCREVECGVAAVFVTEEALDPIAIESLSAVLQEQGAWSDLPLVVLTVGGEPTQAIRERLTRLEPLGDLTLLERPLRSDTIVSAARTALRARAKQYEVRRRDAELQLVTDNVPVLISYIDGDEVYRRVNQTYHEWFGVPADDVVGMSVREFNGEAYYAAAQPYIACALGGQRVSFEAQLLDKNCELREVIISFAPDIGLDRTVRGIISLVQDITERKRTERALRASGQRLQFLSELSEATRALTDPALVMAIIARMTGEHLRASRCAYADVEPDSEIFTIQHDYTERGCRSTVGTYRLSSFGPRFAAEMREGRTVVIRNVGQELGQGAGAAMFQRIGIEAIVCCPLVKDHKLVAMMAVHQTSPRDWTADEVGVVETVVDRSWASIERTRAQNALRASEEQFRTLADTIPNLAWMAYADGHTFWYNQRWYDYTGSTPEAMQGWGWQSVHDAEVLPEVLHGWKNSIATGEPFEMVYPLKRADGVYRLFLTRVAPVRDSSGVVVRWFGTSTDIDDQKRSEEALRRANCELEEFAYVASHDLQEPLRMVNVYTQLLLKRLGPQASLQLQEYADYVAAGVKRMDVLIRDLLTYSRVTHTDDDPTLLRADLGAALRQAIMSVKTRMQENHAEVTADFLPMVAADEGQLGHVFQNLLSNALKYRKRNETPRIHVAARRRDGHWVVSVADNGIGFDPEHSDRIFGLFKRLHREDEYPGTGLGLAICKRIVERYRGRIWAQSEPGAGSTFFISLPGVTNE</sequence>
<evidence type="ECO:0000259" key="6">
    <source>
        <dbReference type="PROSITE" id="PS50109"/>
    </source>
</evidence>
<gene>
    <name evidence="8" type="ordered locus">Acid_7554</name>
</gene>
<dbReference type="CDD" id="cd00082">
    <property type="entry name" value="HisKA"/>
    <property type="match status" value="1"/>
</dbReference>
<dbReference type="eggNOG" id="COG4251">
    <property type="taxonomic scope" value="Bacteria"/>
</dbReference>
<keyword evidence="4" id="KW-0808">Transferase</keyword>
<dbReference type="SUPFAM" id="SSF47384">
    <property type="entry name" value="Homodimeric domain of signal transducing histidine kinase"/>
    <property type="match status" value="1"/>
</dbReference>
<proteinExistence type="predicted"/>
<dbReference type="CDD" id="cd00130">
    <property type="entry name" value="PAS"/>
    <property type="match status" value="2"/>
</dbReference>
<evidence type="ECO:0000256" key="2">
    <source>
        <dbReference type="ARBA" id="ARBA00012438"/>
    </source>
</evidence>
<dbReference type="InterPro" id="IPR013655">
    <property type="entry name" value="PAS_fold_3"/>
</dbReference>
<dbReference type="InterPro" id="IPR003018">
    <property type="entry name" value="GAF"/>
</dbReference>
<evidence type="ECO:0000256" key="4">
    <source>
        <dbReference type="ARBA" id="ARBA00022679"/>
    </source>
</evidence>
<dbReference type="SUPFAM" id="SSF55874">
    <property type="entry name" value="ATPase domain of HSP90 chaperone/DNA topoisomerase II/histidine kinase"/>
    <property type="match status" value="1"/>
</dbReference>
<dbReference type="Pfam" id="PF08448">
    <property type="entry name" value="PAS_4"/>
    <property type="match status" value="1"/>
</dbReference>
<evidence type="ECO:0000259" key="7">
    <source>
        <dbReference type="PROSITE" id="PS50113"/>
    </source>
</evidence>
<dbReference type="InterPro" id="IPR036890">
    <property type="entry name" value="HATPase_C_sf"/>
</dbReference>
<dbReference type="Pfam" id="PF08447">
    <property type="entry name" value="PAS_3"/>
    <property type="match status" value="1"/>
</dbReference>
<dbReference type="FunFam" id="3.30.565.10:FF:000006">
    <property type="entry name" value="Sensor histidine kinase WalK"/>
    <property type="match status" value="1"/>
</dbReference>
<dbReference type="InterPro" id="IPR000700">
    <property type="entry name" value="PAS-assoc_C"/>
</dbReference>
<reference evidence="8" key="1">
    <citation type="submission" date="2006-10" db="EMBL/GenBank/DDBJ databases">
        <title>Complete sequence of Solibacter usitatus Ellin6076.</title>
        <authorList>
            <consortium name="US DOE Joint Genome Institute"/>
            <person name="Copeland A."/>
            <person name="Lucas S."/>
            <person name="Lapidus A."/>
            <person name="Barry K."/>
            <person name="Detter J.C."/>
            <person name="Glavina del Rio T."/>
            <person name="Hammon N."/>
            <person name="Israni S."/>
            <person name="Dalin E."/>
            <person name="Tice H."/>
            <person name="Pitluck S."/>
            <person name="Thompson L.S."/>
            <person name="Brettin T."/>
            <person name="Bruce D."/>
            <person name="Han C."/>
            <person name="Tapia R."/>
            <person name="Gilna P."/>
            <person name="Schmutz J."/>
            <person name="Larimer F."/>
            <person name="Land M."/>
            <person name="Hauser L."/>
            <person name="Kyrpides N."/>
            <person name="Mikhailova N."/>
            <person name="Janssen P.H."/>
            <person name="Kuske C.R."/>
            <person name="Richardson P."/>
        </authorList>
    </citation>
    <scope>NUCLEOTIDE SEQUENCE</scope>
    <source>
        <strain evidence="8">Ellin6076</strain>
    </source>
</reference>
<name>Q01PF8_SOLUE</name>
<dbReference type="InterPro" id="IPR036097">
    <property type="entry name" value="HisK_dim/P_sf"/>
</dbReference>
<evidence type="ECO:0000313" key="8">
    <source>
        <dbReference type="EMBL" id="ABJ88462.1"/>
    </source>
</evidence>
<dbReference type="AlphaFoldDB" id="Q01PF8"/>
<dbReference type="SMART" id="SM00387">
    <property type="entry name" value="HATPase_c"/>
    <property type="match status" value="1"/>
</dbReference>
<feature type="domain" description="PAC" evidence="7">
    <location>
        <begin position="515"/>
        <end position="567"/>
    </location>
</feature>
<dbReference type="InterPro" id="IPR052162">
    <property type="entry name" value="Sensor_kinase/Photoreceptor"/>
</dbReference>
<dbReference type="SUPFAM" id="SSF55781">
    <property type="entry name" value="GAF domain-like"/>
    <property type="match status" value="1"/>
</dbReference>
<dbReference type="NCBIfam" id="TIGR00229">
    <property type="entry name" value="sensory_box"/>
    <property type="match status" value="2"/>
</dbReference>
<dbReference type="InterPro" id="IPR035965">
    <property type="entry name" value="PAS-like_dom_sf"/>
</dbReference>
<dbReference type="EMBL" id="CP000473">
    <property type="protein sequence ID" value="ABJ88462.1"/>
    <property type="molecule type" value="Genomic_DNA"/>
</dbReference>
<dbReference type="HOGENOM" id="CLU_000445_114_71_0"/>
<dbReference type="SMART" id="SM00086">
    <property type="entry name" value="PAC"/>
    <property type="match status" value="2"/>
</dbReference>
<dbReference type="Gene3D" id="3.30.565.10">
    <property type="entry name" value="Histidine kinase-like ATPase, C-terminal domain"/>
    <property type="match status" value="1"/>
</dbReference>
<dbReference type="PROSITE" id="PS50109">
    <property type="entry name" value="HIS_KIN"/>
    <property type="match status" value="1"/>
</dbReference>
<organism evidence="8">
    <name type="scientific">Solibacter usitatus (strain Ellin6076)</name>
    <dbReference type="NCBI Taxonomy" id="234267"/>
    <lineage>
        <taxon>Bacteria</taxon>
        <taxon>Pseudomonadati</taxon>
        <taxon>Acidobacteriota</taxon>
        <taxon>Terriglobia</taxon>
        <taxon>Bryobacterales</taxon>
        <taxon>Solibacteraceae</taxon>
        <taxon>Candidatus Solibacter</taxon>
    </lineage>
</organism>
<dbReference type="InterPro" id="IPR029016">
    <property type="entry name" value="GAF-like_dom_sf"/>
</dbReference>
<dbReference type="InterPro" id="IPR004358">
    <property type="entry name" value="Sig_transdc_His_kin-like_C"/>
</dbReference>
<evidence type="ECO:0000256" key="3">
    <source>
        <dbReference type="ARBA" id="ARBA00022553"/>
    </source>
</evidence>
<dbReference type="PROSITE" id="PS50113">
    <property type="entry name" value="PAC"/>
    <property type="match status" value="2"/>
</dbReference>
<protein>
    <recommendedName>
        <fullName evidence="2">histidine kinase</fullName>
        <ecNumber evidence="2">2.7.13.3</ecNumber>
    </recommendedName>
</protein>
<dbReference type="SMART" id="SM00065">
    <property type="entry name" value="GAF"/>
    <property type="match status" value="1"/>
</dbReference>
<accession>Q01PF8</accession>
<dbReference type="SMART" id="SM00388">
    <property type="entry name" value="HisKA"/>
    <property type="match status" value="1"/>
</dbReference>
<dbReference type="PRINTS" id="PR00344">
    <property type="entry name" value="BCTRLSENSOR"/>
</dbReference>
<dbReference type="Gene3D" id="3.30.450.40">
    <property type="match status" value="1"/>
</dbReference>
<dbReference type="GO" id="GO:0000155">
    <property type="term" value="F:phosphorelay sensor kinase activity"/>
    <property type="evidence" value="ECO:0007669"/>
    <property type="project" value="InterPro"/>
</dbReference>
<dbReference type="InterPro" id="IPR000014">
    <property type="entry name" value="PAS"/>
</dbReference>
<dbReference type="InterPro" id="IPR005467">
    <property type="entry name" value="His_kinase_dom"/>
</dbReference>
<dbReference type="InterPro" id="IPR003661">
    <property type="entry name" value="HisK_dim/P_dom"/>
</dbReference>
<dbReference type="EC" id="2.7.13.3" evidence="2"/>
<dbReference type="InterPro" id="IPR013656">
    <property type="entry name" value="PAS_4"/>
</dbReference>
<dbReference type="eggNOG" id="COG2203">
    <property type="taxonomic scope" value="Bacteria"/>
</dbReference>
<dbReference type="InterPro" id="IPR003594">
    <property type="entry name" value="HATPase_dom"/>
</dbReference>
<dbReference type="PANTHER" id="PTHR43304">
    <property type="entry name" value="PHYTOCHROME-LIKE PROTEIN CPH1"/>
    <property type="match status" value="1"/>
</dbReference>
<keyword evidence="5 8" id="KW-0418">Kinase</keyword>
<dbReference type="Pfam" id="PF00512">
    <property type="entry name" value="HisKA"/>
    <property type="match status" value="1"/>
</dbReference>
<comment type="catalytic activity">
    <reaction evidence="1">
        <text>ATP + protein L-histidine = ADP + protein N-phospho-L-histidine.</text>
        <dbReference type="EC" id="2.7.13.3"/>
    </reaction>
</comment>
<dbReference type="InParanoid" id="Q01PF8"/>
<feature type="domain" description="PAC" evidence="7">
    <location>
        <begin position="218"/>
        <end position="270"/>
    </location>
</feature>
<dbReference type="Gene3D" id="1.10.287.130">
    <property type="match status" value="1"/>
</dbReference>
<dbReference type="Gene3D" id="3.30.450.20">
    <property type="entry name" value="PAS domain"/>
    <property type="match status" value="2"/>
</dbReference>
<dbReference type="KEGG" id="sus:Acid_7554"/>
<evidence type="ECO:0000256" key="1">
    <source>
        <dbReference type="ARBA" id="ARBA00000085"/>
    </source>
</evidence>
<dbReference type="OrthoDB" id="111890at2"/>
<dbReference type="STRING" id="234267.Acid_7554"/>
<dbReference type="Pfam" id="PF01590">
    <property type="entry name" value="GAF"/>
    <property type="match status" value="1"/>
</dbReference>
<dbReference type="Pfam" id="PF02518">
    <property type="entry name" value="HATPase_c"/>
    <property type="match status" value="1"/>
</dbReference>